<evidence type="ECO:0000313" key="17">
    <source>
        <dbReference type="Proteomes" id="UP000232693"/>
    </source>
</evidence>
<comment type="catalytic activity">
    <reaction evidence="6 15">
        <text>N-terminal L-arginyl-[protein] + L-leucyl-tRNA(Leu) = N-terminal L-leucyl-L-arginyl-[protein] + tRNA(Leu) + H(+)</text>
        <dbReference type="Rhea" id="RHEA:50416"/>
        <dbReference type="Rhea" id="RHEA-COMP:9613"/>
        <dbReference type="Rhea" id="RHEA-COMP:9622"/>
        <dbReference type="Rhea" id="RHEA-COMP:12672"/>
        <dbReference type="Rhea" id="RHEA-COMP:12673"/>
        <dbReference type="ChEBI" id="CHEBI:15378"/>
        <dbReference type="ChEBI" id="CHEBI:64719"/>
        <dbReference type="ChEBI" id="CHEBI:78442"/>
        <dbReference type="ChEBI" id="CHEBI:78494"/>
        <dbReference type="ChEBI" id="CHEBI:133044"/>
        <dbReference type="EC" id="2.3.2.6"/>
    </reaction>
</comment>
<evidence type="ECO:0000256" key="15">
    <source>
        <dbReference type="HAMAP-Rule" id="MF_00688"/>
    </source>
</evidence>
<dbReference type="KEGG" id="kpd:CW740_06840"/>
<proteinExistence type="inferred from homology"/>
<evidence type="ECO:0000256" key="8">
    <source>
        <dbReference type="ARBA" id="ARBA00054043"/>
    </source>
</evidence>
<accession>A0A2K9AYN1</accession>
<evidence type="ECO:0000256" key="14">
    <source>
        <dbReference type="ARBA" id="ARBA00083640"/>
    </source>
</evidence>
<dbReference type="Proteomes" id="UP000232693">
    <property type="component" value="Chromosome"/>
</dbReference>
<evidence type="ECO:0000256" key="2">
    <source>
        <dbReference type="ARBA" id="ARBA00022490"/>
    </source>
</evidence>
<dbReference type="PANTHER" id="PTHR30098:SF2">
    <property type="entry name" value="LEUCYL_PHENYLALANYL-TRNA--PROTEIN TRANSFERASE"/>
    <property type="match status" value="1"/>
</dbReference>
<evidence type="ECO:0000256" key="11">
    <source>
        <dbReference type="ARBA" id="ARBA00074372"/>
    </source>
</evidence>
<dbReference type="Gene3D" id="3.40.630.70">
    <property type="entry name" value="Leucyl/phenylalanyl-tRNA-protein transferase, C-terminal domain"/>
    <property type="match status" value="1"/>
</dbReference>
<dbReference type="SUPFAM" id="SSF55729">
    <property type="entry name" value="Acyl-CoA N-acyltransferases (Nat)"/>
    <property type="match status" value="1"/>
</dbReference>
<dbReference type="InterPro" id="IPR042203">
    <property type="entry name" value="Leu/Phe-tRNA_Trfase_C"/>
</dbReference>
<dbReference type="EC" id="2.3.2.6" evidence="10 15"/>
<evidence type="ECO:0000256" key="3">
    <source>
        <dbReference type="ARBA" id="ARBA00022679"/>
    </source>
</evidence>
<evidence type="ECO:0000256" key="13">
    <source>
        <dbReference type="ARBA" id="ARBA00077165"/>
    </source>
</evidence>
<evidence type="ECO:0000256" key="4">
    <source>
        <dbReference type="ARBA" id="ARBA00023315"/>
    </source>
</evidence>
<keyword evidence="3 15" id="KW-0808">Transferase</keyword>
<dbReference type="FunFam" id="3.30.70.3550:FF:000001">
    <property type="entry name" value="Leucyl/phenylalanyl-tRNA--protein transferase"/>
    <property type="match status" value="1"/>
</dbReference>
<comment type="function">
    <text evidence="8 15">Functions in the N-end rule pathway of protein degradation where it conjugates Leu, Phe and, less efficiently, Met from aminoacyl-tRNAs to the N-termini of proteins containing an N-terminal arginine or lysine.</text>
</comment>
<protein>
    <recommendedName>
        <fullName evidence="11 15">Leucyl/phenylalanyl-tRNA--protein transferase</fullName>
        <ecNumber evidence="10 15">2.3.2.6</ecNumber>
    </recommendedName>
    <alternativeName>
        <fullName evidence="12 15">L/F-transferase</fullName>
    </alternativeName>
    <alternativeName>
        <fullName evidence="13 15">Leucyltransferase</fullName>
    </alternativeName>
    <alternativeName>
        <fullName evidence="14 15">Phenyalanyltransferase</fullName>
    </alternativeName>
</protein>
<dbReference type="InterPro" id="IPR016181">
    <property type="entry name" value="Acyl_CoA_acyltransferase"/>
</dbReference>
<dbReference type="RefSeq" id="WP_106646820.1">
    <property type="nucleotide sequence ID" value="NZ_BMGO01000001.1"/>
</dbReference>
<comment type="subcellular location">
    <subcellularLocation>
        <location evidence="1 15">Cytoplasm</location>
    </subcellularLocation>
</comment>
<evidence type="ECO:0000256" key="5">
    <source>
        <dbReference type="ARBA" id="ARBA00050607"/>
    </source>
</evidence>
<dbReference type="Gene3D" id="3.30.70.3550">
    <property type="entry name" value="Leucyl/phenylalanyl-tRNA-protein transferase, N-terminal domain"/>
    <property type="match status" value="1"/>
</dbReference>
<evidence type="ECO:0000256" key="12">
    <source>
        <dbReference type="ARBA" id="ARBA00077136"/>
    </source>
</evidence>
<dbReference type="FunFam" id="3.40.630.70:FF:000001">
    <property type="entry name" value="Leucyl/phenylalanyl-tRNA--protein transferase"/>
    <property type="match status" value="1"/>
</dbReference>
<gene>
    <name evidence="15" type="primary">aat</name>
    <name evidence="16" type="ORF">CW740_06840</name>
</gene>
<comment type="catalytic activity">
    <reaction evidence="7 15">
        <text>N-terminal L-lysyl-[protein] + L-leucyl-tRNA(Leu) = N-terminal L-leucyl-L-lysyl-[protein] + tRNA(Leu) + H(+)</text>
        <dbReference type="Rhea" id="RHEA:12340"/>
        <dbReference type="Rhea" id="RHEA-COMP:9613"/>
        <dbReference type="Rhea" id="RHEA-COMP:9622"/>
        <dbReference type="Rhea" id="RHEA-COMP:12670"/>
        <dbReference type="Rhea" id="RHEA-COMP:12671"/>
        <dbReference type="ChEBI" id="CHEBI:15378"/>
        <dbReference type="ChEBI" id="CHEBI:65249"/>
        <dbReference type="ChEBI" id="CHEBI:78442"/>
        <dbReference type="ChEBI" id="CHEBI:78494"/>
        <dbReference type="ChEBI" id="CHEBI:133043"/>
        <dbReference type="EC" id="2.3.2.6"/>
    </reaction>
</comment>
<keyword evidence="4 15" id="KW-0012">Acyltransferase</keyword>
<keyword evidence="17" id="KW-1185">Reference proteome</keyword>
<comment type="similarity">
    <text evidence="9 15">Belongs to the L/F-transferase family.</text>
</comment>
<reference evidence="16 17" key="1">
    <citation type="submission" date="2017-12" db="EMBL/GenBank/DDBJ databases">
        <title>Kangiella profundi FT102 completed genome.</title>
        <authorList>
            <person name="Xu J."/>
            <person name="Wang J."/>
            <person name="Lu Y."/>
        </authorList>
    </citation>
    <scope>NUCLEOTIDE SEQUENCE [LARGE SCALE GENOMIC DNA]</scope>
    <source>
        <strain evidence="16 17">FT102</strain>
    </source>
</reference>
<evidence type="ECO:0000313" key="16">
    <source>
        <dbReference type="EMBL" id="AUD78979.1"/>
    </source>
</evidence>
<comment type="catalytic activity">
    <reaction evidence="5 15">
        <text>L-phenylalanyl-tRNA(Phe) + an N-terminal L-alpha-aminoacyl-[protein] = an N-terminal L-phenylalanyl-L-alpha-aminoacyl-[protein] + tRNA(Phe)</text>
        <dbReference type="Rhea" id="RHEA:43632"/>
        <dbReference type="Rhea" id="RHEA-COMP:9668"/>
        <dbReference type="Rhea" id="RHEA-COMP:9699"/>
        <dbReference type="Rhea" id="RHEA-COMP:10636"/>
        <dbReference type="Rhea" id="RHEA-COMP:10637"/>
        <dbReference type="ChEBI" id="CHEBI:78442"/>
        <dbReference type="ChEBI" id="CHEBI:78531"/>
        <dbReference type="ChEBI" id="CHEBI:78597"/>
        <dbReference type="ChEBI" id="CHEBI:83561"/>
        <dbReference type="EC" id="2.3.2.6"/>
    </reaction>
</comment>
<keyword evidence="2 15" id="KW-0963">Cytoplasm</keyword>
<organism evidence="16 17">
    <name type="scientific">Kangiella profundi</name>
    <dbReference type="NCBI Taxonomy" id="1561924"/>
    <lineage>
        <taxon>Bacteria</taxon>
        <taxon>Pseudomonadati</taxon>
        <taxon>Pseudomonadota</taxon>
        <taxon>Gammaproteobacteria</taxon>
        <taxon>Kangiellales</taxon>
        <taxon>Kangiellaceae</taxon>
        <taxon>Kangiella</taxon>
    </lineage>
</organism>
<name>A0A2K9AYN1_9GAMM</name>
<evidence type="ECO:0000256" key="6">
    <source>
        <dbReference type="ARBA" id="ARBA00050652"/>
    </source>
</evidence>
<evidence type="ECO:0000256" key="1">
    <source>
        <dbReference type="ARBA" id="ARBA00004496"/>
    </source>
</evidence>
<sequence length="241" mass="27912">MPNSIFLLDEAPLFPDARLAQDEPNGLLAVGGDLSATRLIEAYRHGIFPWFCEDEPILWWSPDPRCVFLLDEVHVSRSLRRELNKDKYIITINKAFPQVVRECAAPRTDQPDTWILPEMQQAYCKLHHLGLAHSIEIWESNDNEKLLVGGMYGVSIGRFFFGESMFSRRPNASKIALVYLANYLKNADFLLLDAQVGNPHLYRMGARDMPRTEFLQLLKQEINWQQPPNLWQSKILKEWKS</sequence>
<dbReference type="OrthoDB" id="9790282at2"/>
<dbReference type="Pfam" id="PF03588">
    <property type="entry name" value="Leu_Phe_trans"/>
    <property type="match status" value="1"/>
</dbReference>
<dbReference type="EMBL" id="CP025120">
    <property type="protein sequence ID" value="AUD78979.1"/>
    <property type="molecule type" value="Genomic_DNA"/>
</dbReference>
<evidence type="ECO:0000256" key="10">
    <source>
        <dbReference type="ARBA" id="ARBA00066767"/>
    </source>
</evidence>
<dbReference type="NCBIfam" id="TIGR00667">
    <property type="entry name" value="aat"/>
    <property type="match status" value="1"/>
</dbReference>
<dbReference type="GO" id="GO:0030163">
    <property type="term" value="P:protein catabolic process"/>
    <property type="evidence" value="ECO:0007669"/>
    <property type="project" value="UniProtKB-UniRule"/>
</dbReference>
<dbReference type="GO" id="GO:0008914">
    <property type="term" value="F:leucyl-tRNA--protein transferase activity"/>
    <property type="evidence" value="ECO:0007669"/>
    <property type="project" value="UniProtKB-UniRule"/>
</dbReference>
<dbReference type="InterPro" id="IPR042221">
    <property type="entry name" value="Leu/Phe-tRNA_Trfase_N"/>
</dbReference>
<dbReference type="HAMAP" id="MF_00688">
    <property type="entry name" value="Leu_Phe_trans"/>
    <property type="match status" value="1"/>
</dbReference>
<dbReference type="PANTHER" id="PTHR30098">
    <property type="entry name" value="LEUCYL/PHENYLALANYL-TRNA--PROTEIN TRANSFERASE"/>
    <property type="match status" value="1"/>
</dbReference>
<dbReference type="InterPro" id="IPR004616">
    <property type="entry name" value="Leu/Phe-tRNA_Trfase"/>
</dbReference>
<dbReference type="GO" id="GO:0005737">
    <property type="term" value="C:cytoplasm"/>
    <property type="evidence" value="ECO:0007669"/>
    <property type="project" value="UniProtKB-SubCell"/>
</dbReference>
<dbReference type="AlphaFoldDB" id="A0A2K9AYN1"/>
<evidence type="ECO:0000256" key="7">
    <source>
        <dbReference type="ARBA" id="ARBA00051538"/>
    </source>
</evidence>
<evidence type="ECO:0000256" key="9">
    <source>
        <dbReference type="ARBA" id="ARBA00061535"/>
    </source>
</evidence>